<dbReference type="InterPro" id="IPR029044">
    <property type="entry name" value="Nucleotide-diphossugar_trans"/>
</dbReference>
<feature type="transmembrane region" description="Helical" evidence="1">
    <location>
        <begin position="223"/>
        <end position="241"/>
    </location>
</feature>
<dbReference type="Pfam" id="PF00535">
    <property type="entry name" value="Glycos_transf_2"/>
    <property type="match status" value="1"/>
</dbReference>
<organism evidence="3 4">
    <name type="scientific">Candidatus Woesebacteria bacterium RIFCSPLOWO2_01_FULL_39_25</name>
    <dbReference type="NCBI Taxonomy" id="1802521"/>
    <lineage>
        <taxon>Bacteria</taxon>
        <taxon>Candidatus Woeseibacteriota</taxon>
    </lineage>
</organism>
<dbReference type="EMBL" id="MGHH01000007">
    <property type="protein sequence ID" value="OGM65038.1"/>
    <property type="molecule type" value="Genomic_DNA"/>
</dbReference>
<evidence type="ECO:0000313" key="4">
    <source>
        <dbReference type="Proteomes" id="UP000176725"/>
    </source>
</evidence>
<dbReference type="AlphaFoldDB" id="A0A1F8BP28"/>
<evidence type="ECO:0000259" key="2">
    <source>
        <dbReference type="Pfam" id="PF00535"/>
    </source>
</evidence>
<gene>
    <name evidence="3" type="ORF">A2893_05275</name>
</gene>
<dbReference type="SUPFAM" id="SSF53448">
    <property type="entry name" value="Nucleotide-diphospho-sugar transferases"/>
    <property type="match status" value="1"/>
</dbReference>
<evidence type="ECO:0000256" key="1">
    <source>
        <dbReference type="SAM" id="Phobius"/>
    </source>
</evidence>
<comment type="caution">
    <text evidence="3">The sequence shown here is derived from an EMBL/GenBank/DDBJ whole genome shotgun (WGS) entry which is preliminary data.</text>
</comment>
<keyword evidence="1" id="KW-0812">Transmembrane</keyword>
<accession>A0A1F8BP28</accession>
<dbReference type="PANTHER" id="PTHR43630">
    <property type="entry name" value="POLY-BETA-1,6-N-ACETYL-D-GLUCOSAMINE SYNTHASE"/>
    <property type="match status" value="1"/>
</dbReference>
<protein>
    <recommendedName>
        <fullName evidence="2">Glycosyltransferase 2-like domain-containing protein</fullName>
    </recommendedName>
</protein>
<name>A0A1F8BP28_9BACT</name>
<dbReference type="CDD" id="cd02511">
    <property type="entry name" value="Beta4Glucosyltransferase"/>
    <property type="match status" value="1"/>
</dbReference>
<feature type="domain" description="Glycosyltransferase 2-like" evidence="2">
    <location>
        <begin position="7"/>
        <end position="125"/>
    </location>
</feature>
<dbReference type="Gene3D" id="3.90.550.10">
    <property type="entry name" value="Spore Coat Polysaccharide Biosynthesis Protein SpsA, Chain A"/>
    <property type="match status" value="1"/>
</dbReference>
<proteinExistence type="predicted"/>
<dbReference type="InterPro" id="IPR001173">
    <property type="entry name" value="Glyco_trans_2-like"/>
</dbReference>
<keyword evidence="1" id="KW-1133">Transmembrane helix</keyword>
<reference evidence="3 4" key="1">
    <citation type="journal article" date="2016" name="Nat. Commun.">
        <title>Thousands of microbial genomes shed light on interconnected biogeochemical processes in an aquifer system.</title>
        <authorList>
            <person name="Anantharaman K."/>
            <person name="Brown C.T."/>
            <person name="Hug L.A."/>
            <person name="Sharon I."/>
            <person name="Castelle C.J."/>
            <person name="Probst A.J."/>
            <person name="Thomas B.C."/>
            <person name="Singh A."/>
            <person name="Wilkins M.J."/>
            <person name="Karaoz U."/>
            <person name="Brodie E.L."/>
            <person name="Williams K.H."/>
            <person name="Hubbard S.S."/>
            <person name="Banfield J.F."/>
        </authorList>
    </citation>
    <scope>NUCLEOTIDE SEQUENCE [LARGE SCALE GENOMIC DNA]</scope>
</reference>
<keyword evidence="1" id="KW-0472">Membrane</keyword>
<sequence>MANLSVSAVVLTKNEESNIKDCIESLKFCDEIIVVDDNSKDETTSIAEKLGAKVYKRYMDMNYSEQSNFGMEKAQNKWVLFLDADERITDNLSKDIVNTLGRNEQIKGYYFRRVDYMWGSWLKHGESGYSTVLRLVRKGSGNWVRRVHPRFEIRGRTSEFSYPIKHYPHQSVGAFIESVDRWSTWHAVANNEEGKSSSVIKILFWPAAHFVKNFIIRMGFLDGIQGFVFAIVMSFHSYLAWSKLWMLQKRFIKN</sequence>
<dbReference type="PANTHER" id="PTHR43630:SF2">
    <property type="entry name" value="GLYCOSYLTRANSFERASE"/>
    <property type="match status" value="1"/>
</dbReference>
<evidence type="ECO:0000313" key="3">
    <source>
        <dbReference type="EMBL" id="OGM65038.1"/>
    </source>
</evidence>
<dbReference type="Proteomes" id="UP000176725">
    <property type="component" value="Unassembled WGS sequence"/>
</dbReference>
<dbReference type="STRING" id="1802521.A2893_05275"/>